<dbReference type="PANTHER" id="PTHR37574:SF1">
    <property type="entry name" value="LIPASE B"/>
    <property type="match status" value="1"/>
</dbReference>
<dbReference type="Pfam" id="PF01674">
    <property type="entry name" value="Lipase_2"/>
    <property type="match status" value="1"/>
</dbReference>
<comment type="caution">
    <text evidence="2">The sequence shown here is derived from an EMBL/GenBank/DDBJ whole genome shotgun (WGS) entry which is preliminary data.</text>
</comment>
<proteinExistence type="predicted"/>
<dbReference type="InterPro" id="IPR029058">
    <property type="entry name" value="AB_hydrolase_fold"/>
</dbReference>
<sequence length="285" mass="29242">MRRLIGVLLASVLLTLLAGPGLAAPARALSVPLATSPLSGLPGSEPTGANDWSCAPSAAHPTPVIIVHGTFGDRKSLLDDLSSAMVGAGYCVFSLDYGNRGTGDIPTSAQQLKAFVGKVLDATGAARVSMVGHSQGGMMPRYYIKFLGGAAYVDDLIGLSPSNHGTTIVGDPSNPITGALLDGVCPACRQQAAGSAFLTKLNRGDETPGAVSYTQVSTRYDEVVVPSTSAFLADGPRTTNVTVQDYCPADLAEHVLIPMSRTAIAFVLDALAHPGPADPDLQPAC</sequence>
<feature type="chain" id="PRO_5046977567" evidence="1">
    <location>
        <begin position="24"/>
        <end position="285"/>
    </location>
</feature>
<dbReference type="SUPFAM" id="SSF53474">
    <property type="entry name" value="alpha/beta-Hydrolases"/>
    <property type="match status" value="1"/>
</dbReference>
<dbReference type="RefSeq" id="WP_224124447.1">
    <property type="nucleotide sequence ID" value="NZ_JAIQZJ010000012.1"/>
</dbReference>
<accession>A0ABS7UGY0</accession>
<dbReference type="InterPro" id="IPR002918">
    <property type="entry name" value="Lipase_EstA/Esterase_EstB"/>
</dbReference>
<dbReference type="PANTHER" id="PTHR37574">
    <property type="entry name" value="LIPASE B"/>
    <property type="match status" value="1"/>
</dbReference>
<dbReference type="Proteomes" id="UP000780875">
    <property type="component" value="Unassembled WGS sequence"/>
</dbReference>
<reference evidence="2 3" key="1">
    <citation type="submission" date="2021-09" db="EMBL/GenBank/DDBJ databases">
        <title>Whole genome sequence of Nocardioides sp. GBK3QG-3.</title>
        <authorList>
            <person name="Tuo L."/>
        </authorList>
    </citation>
    <scope>NUCLEOTIDE SEQUENCE [LARGE SCALE GENOMIC DNA]</scope>
    <source>
        <strain evidence="2 3">GBK3QG-3</strain>
    </source>
</reference>
<evidence type="ECO:0000313" key="3">
    <source>
        <dbReference type="Proteomes" id="UP000780875"/>
    </source>
</evidence>
<dbReference type="Gene3D" id="3.40.50.1820">
    <property type="entry name" value="alpha/beta hydrolase"/>
    <property type="match status" value="1"/>
</dbReference>
<keyword evidence="1" id="KW-0732">Signal</keyword>
<feature type="signal peptide" evidence="1">
    <location>
        <begin position="1"/>
        <end position="23"/>
    </location>
</feature>
<evidence type="ECO:0000256" key="1">
    <source>
        <dbReference type="SAM" id="SignalP"/>
    </source>
</evidence>
<keyword evidence="2" id="KW-0378">Hydrolase</keyword>
<keyword evidence="3" id="KW-1185">Reference proteome</keyword>
<protein>
    <submittedName>
        <fullName evidence="2">Alpha/beta fold hydrolase</fullName>
    </submittedName>
</protein>
<gene>
    <name evidence="2" type="ORF">K8U61_18050</name>
</gene>
<name>A0ABS7UGY0_9ACTN</name>
<dbReference type="InterPro" id="IPR053228">
    <property type="entry name" value="Stereospecific_Lipase"/>
</dbReference>
<evidence type="ECO:0000313" key="2">
    <source>
        <dbReference type="EMBL" id="MBZ5740084.1"/>
    </source>
</evidence>
<dbReference type="GO" id="GO:0016787">
    <property type="term" value="F:hydrolase activity"/>
    <property type="evidence" value="ECO:0007669"/>
    <property type="project" value="UniProtKB-KW"/>
</dbReference>
<organism evidence="2 3">
    <name type="scientific">Nocardioides mangrovi</name>
    <dbReference type="NCBI Taxonomy" id="2874580"/>
    <lineage>
        <taxon>Bacteria</taxon>
        <taxon>Bacillati</taxon>
        <taxon>Actinomycetota</taxon>
        <taxon>Actinomycetes</taxon>
        <taxon>Propionibacteriales</taxon>
        <taxon>Nocardioidaceae</taxon>
        <taxon>Nocardioides</taxon>
    </lineage>
</organism>
<dbReference type="EMBL" id="JAIQZJ010000012">
    <property type="protein sequence ID" value="MBZ5740084.1"/>
    <property type="molecule type" value="Genomic_DNA"/>
</dbReference>